<dbReference type="RefSeq" id="WP_373973541.1">
    <property type="nucleotide sequence ID" value="NZ_JBHDLJ010000049.1"/>
</dbReference>
<dbReference type="SUPFAM" id="SSF53720">
    <property type="entry name" value="ALDH-like"/>
    <property type="match status" value="1"/>
</dbReference>
<reference evidence="3 4" key="1">
    <citation type="submission" date="2024-09" db="EMBL/GenBank/DDBJ databases">
        <authorList>
            <person name="Salinas-Garcia M.A."/>
            <person name="Prieme A."/>
        </authorList>
    </citation>
    <scope>NUCLEOTIDE SEQUENCE [LARGE SCALE GENOMIC DNA]</scope>
    <source>
        <strain evidence="3 4">DSM 21081</strain>
    </source>
</reference>
<feature type="domain" description="Aldehyde dehydrogenase" evidence="2">
    <location>
        <begin position="27"/>
        <end position="63"/>
    </location>
</feature>
<dbReference type="InterPro" id="IPR016161">
    <property type="entry name" value="Ald_DH/histidinol_DH"/>
</dbReference>
<keyword evidence="4" id="KW-1185">Reference proteome</keyword>
<dbReference type="InterPro" id="IPR015590">
    <property type="entry name" value="Aldehyde_DH_dom"/>
</dbReference>
<evidence type="ECO:0000313" key="3">
    <source>
        <dbReference type="EMBL" id="MFB0836364.1"/>
    </source>
</evidence>
<comment type="caution">
    <text evidence="3">The sequence shown here is derived from an EMBL/GenBank/DDBJ whole genome shotgun (WGS) entry which is preliminary data.</text>
</comment>
<dbReference type="Pfam" id="PF00171">
    <property type="entry name" value="Aldedh"/>
    <property type="match status" value="1"/>
</dbReference>
<organism evidence="3 4">
    <name type="scientific">Arthrobacter halodurans</name>
    <dbReference type="NCBI Taxonomy" id="516699"/>
    <lineage>
        <taxon>Bacteria</taxon>
        <taxon>Bacillati</taxon>
        <taxon>Actinomycetota</taxon>
        <taxon>Actinomycetes</taxon>
        <taxon>Micrococcales</taxon>
        <taxon>Micrococcaceae</taxon>
        <taxon>Arthrobacter</taxon>
    </lineage>
</organism>
<evidence type="ECO:0000256" key="1">
    <source>
        <dbReference type="ARBA" id="ARBA00023002"/>
    </source>
</evidence>
<name>A0ABV4UTI7_9MICC</name>
<proteinExistence type="predicted"/>
<evidence type="ECO:0000313" key="4">
    <source>
        <dbReference type="Proteomes" id="UP001575652"/>
    </source>
</evidence>
<dbReference type="EMBL" id="JBHDLJ010000049">
    <property type="protein sequence ID" value="MFB0836364.1"/>
    <property type="molecule type" value="Genomic_DNA"/>
</dbReference>
<gene>
    <name evidence="3" type="ORF">ACETWP_17380</name>
</gene>
<dbReference type="InterPro" id="IPR016162">
    <property type="entry name" value="Ald_DH_N"/>
</dbReference>
<feature type="non-terminal residue" evidence="3">
    <location>
        <position position="64"/>
    </location>
</feature>
<keyword evidence="1" id="KW-0560">Oxidoreductase</keyword>
<evidence type="ECO:0000259" key="2">
    <source>
        <dbReference type="Pfam" id="PF00171"/>
    </source>
</evidence>
<protein>
    <submittedName>
        <fullName evidence="3">Aldehyde dehydrogenase family protein</fullName>
    </submittedName>
</protein>
<accession>A0ABV4UTI7</accession>
<dbReference type="Gene3D" id="3.40.605.10">
    <property type="entry name" value="Aldehyde Dehydrogenase, Chain A, domain 1"/>
    <property type="match status" value="1"/>
</dbReference>
<dbReference type="Proteomes" id="UP001575652">
    <property type="component" value="Unassembled WGS sequence"/>
</dbReference>
<sequence>MQTPSETQLRSDQDLLAAIEPVSGGREIRDPATGEVVGRAPEHSVADLDAAVAAARAAQPGWAG</sequence>